<organism evidence="1 2">
    <name type="scientific">Geobacter hydrogenophilus</name>
    <dbReference type="NCBI Taxonomy" id="40983"/>
    <lineage>
        <taxon>Bacteria</taxon>
        <taxon>Pseudomonadati</taxon>
        <taxon>Thermodesulfobacteriota</taxon>
        <taxon>Desulfuromonadia</taxon>
        <taxon>Geobacterales</taxon>
        <taxon>Geobacteraceae</taxon>
        <taxon>Geobacter</taxon>
    </lineage>
</organism>
<gene>
    <name evidence="1" type="ORF">GHYDROH2_18190</name>
</gene>
<dbReference type="EMBL" id="BSDS01000001">
    <property type="protein sequence ID" value="GLI38318.1"/>
    <property type="molecule type" value="Genomic_DNA"/>
</dbReference>
<keyword evidence="2" id="KW-1185">Reference proteome</keyword>
<comment type="caution">
    <text evidence="1">The sequence shown here is derived from an EMBL/GenBank/DDBJ whole genome shotgun (WGS) entry which is preliminary data.</text>
</comment>
<evidence type="ECO:0000313" key="1">
    <source>
        <dbReference type="EMBL" id="GLI38318.1"/>
    </source>
</evidence>
<protein>
    <submittedName>
        <fullName evidence="1">Uncharacterized protein</fullName>
    </submittedName>
</protein>
<sequence length="109" mass="12505">MTFMALTDTEQHDLRVIVEAFWGKHETANWEMNEELVAVISKMISEVKSCSQAMDLVPRPGVYLNPKDVQRELRKMARRVKEKGSSYWVCMLMGATNWKTEAARVAQGL</sequence>
<accession>A0A9W6G0W0</accession>
<dbReference type="AlphaFoldDB" id="A0A9W6G0W0"/>
<name>A0A9W6G0W0_9BACT</name>
<reference evidence="1" key="1">
    <citation type="submission" date="2022-12" db="EMBL/GenBank/DDBJ databases">
        <title>Reference genome sequencing for broad-spectrum identification of bacterial and archaeal isolates by mass spectrometry.</title>
        <authorList>
            <person name="Sekiguchi Y."/>
            <person name="Tourlousse D.M."/>
        </authorList>
    </citation>
    <scope>NUCLEOTIDE SEQUENCE</scope>
    <source>
        <strain evidence="1">H2</strain>
    </source>
</reference>
<evidence type="ECO:0000313" key="2">
    <source>
        <dbReference type="Proteomes" id="UP001144352"/>
    </source>
</evidence>
<dbReference type="Proteomes" id="UP001144352">
    <property type="component" value="Unassembled WGS sequence"/>
</dbReference>
<proteinExistence type="predicted"/>